<comment type="caution">
    <text evidence="2">The sequence shown here is derived from an EMBL/GenBank/DDBJ whole genome shotgun (WGS) entry which is preliminary data.</text>
</comment>
<evidence type="ECO:0000313" key="2">
    <source>
        <dbReference type="EMBL" id="NTY62555.1"/>
    </source>
</evidence>
<protein>
    <submittedName>
        <fullName evidence="2">PE domain-containing protein</fullName>
    </submittedName>
</protein>
<gene>
    <name evidence="2" type="ORF">FEG63_23750</name>
</gene>
<evidence type="ECO:0000259" key="1">
    <source>
        <dbReference type="Pfam" id="PF00934"/>
    </source>
</evidence>
<dbReference type="InterPro" id="IPR000084">
    <property type="entry name" value="PE-PGRS_N"/>
</dbReference>
<proteinExistence type="predicted"/>
<accession>A0ABX2K4B1</accession>
<feature type="domain" description="PE" evidence="1">
    <location>
        <begin position="7"/>
        <end position="85"/>
    </location>
</feature>
<sequence>MTSFISLEPEAVMAASGMTAGLAGEAAGHGGQVAASAAAVPPGIEEISVANAAKIAEFASQASAVLEAGAAFQAEHGVAVGISSAVTDLADAINYAAIGQII</sequence>
<organism evidence="2 3">
    <name type="scientific">Mycolicibacterium sphagni</name>
    <dbReference type="NCBI Taxonomy" id="1786"/>
    <lineage>
        <taxon>Bacteria</taxon>
        <taxon>Bacillati</taxon>
        <taxon>Actinomycetota</taxon>
        <taxon>Actinomycetes</taxon>
        <taxon>Mycobacteriales</taxon>
        <taxon>Mycobacteriaceae</taxon>
        <taxon>Mycolicibacterium</taxon>
    </lineage>
</organism>
<dbReference type="Pfam" id="PF00934">
    <property type="entry name" value="PE"/>
    <property type="match status" value="1"/>
</dbReference>
<reference evidence="2 3" key="1">
    <citation type="submission" date="2019-05" db="EMBL/GenBank/DDBJ databases">
        <title>Mycolicibacterium sphagni ENV482 genome assembly.</title>
        <authorList>
            <person name="Chen W."/>
            <person name="Faulkner N.W."/>
            <person name="Hyman M.R."/>
        </authorList>
    </citation>
    <scope>NUCLEOTIDE SEQUENCE [LARGE SCALE GENOMIC DNA]</scope>
    <source>
        <strain evidence="2 3">ENV482</strain>
    </source>
</reference>
<name>A0ABX2K4B1_9MYCO</name>
<dbReference type="RefSeq" id="WP_174400272.1">
    <property type="nucleotide sequence ID" value="NZ_VBSB01000017.1"/>
</dbReference>
<dbReference type="Proteomes" id="UP000708347">
    <property type="component" value="Unassembled WGS sequence"/>
</dbReference>
<dbReference type="EMBL" id="VBSB01000017">
    <property type="protein sequence ID" value="NTY62555.1"/>
    <property type="molecule type" value="Genomic_DNA"/>
</dbReference>
<evidence type="ECO:0000313" key="3">
    <source>
        <dbReference type="Proteomes" id="UP000708347"/>
    </source>
</evidence>
<keyword evidence="3" id="KW-1185">Reference proteome</keyword>